<dbReference type="InterPro" id="IPR011129">
    <property type="entry name" value="CSD"/>
</dbReference>
<evidence type="ECO:0000256" key="2">
    <source>
        <dbReference type="ARBA" id="ARBA00022490"/>
    </source>
</evidence>
<dbReference type="HOGENOM" id="CLU_117621_0_3_6"/>
<dbReference type="PANTHER" id="PTHR11544">
    <property type="entry name" value="COLD SHOCK DOMAIN CONTAINING PROTEINS"/>
    <property type="match status" value="1"/>
</dbReference>
<dbReference type="Gene3D" id="2.40.50.140">
    <property type="entry name" value="Nucleic acid-binding proteins"/>
    <property type="match status" value="1"/>
</dbReference>
<keyword evidence="2" id="KW-0963">Cytoplasm</keyword>
<sequence length="69" mass="7434">MSKATGTVKWFNEDKGFGFITQDNGGADVFVHFRAIQGDGFKTLAEGQQVSFDIEQGPKGPQAANVTKI</sequence>
<organism evidence="5 6">
    <name type="scientific">Ferrimonas balearica (strain DSM 9799 / CCM 4581 / KCTC 23876 / PAT)</name>
    <dbReference type="NCBI Taxonomy" id="550540"/>
    <lineage>
        <taxon>Bacteria</taxon>
        <taxon>Pseudomonadati</taxon>
        <taxon>Pseudomonadota</taxon>
        <taxon>Gammaproteobacteria</taxon>
        <taxon>Alteromonadales</taxon>
        <taxon>Ferrimonadaceae</taxon>
        <taxon>Ferrimonas</taxon>
    </lineage>
</organism>
<dbReference type="InterPro" id="IPR012340">
    <property type="entry name" value="NA-bd_OB-fold"/>
</dbReference>
<dbReference type="SMART" id="SM00357">
    <property type="entry name" value="CSP"/>
    <property type="match status" value="1"/>
</dbReference>
<dbReference type="PRINTS" id="PR00050">
    <property type="entry name" value="COLDSHOCK"/>
</dbReference>
<feature type="domain" description="CSD" evidence="4">
    <location>
        <begin position="3"/>
        <end position="68"/>
    </location>
</feature>
<comment type="subcellular location">
    <subcellularLocation>
        <location evidence="1 3">Cytoplasm</location>
    </subcellularLocation>
</comment>
<evidence type="ECO:0000313" key="6">
    <source>
        <dbReference type="Proteomes" id="UP000006683"/>
    </source>
</evidence>
<dbReference type="GO" id="GO:0005829">
    <property type="term" value="C:cytosol"/>
    <property type="evidence" value="ECO:0007669"/>
    <property type="project" value="UniProtKB-ARBA"/>
</dbReference>
<dbReference type="InterPro" id="IPR019844">
    <property type="entry name" value="CSD_CS"/>
</dbReference>
<dbReference type="InterPro" id="IPR002059">
    <property type="entry name" value="CSP_DNA-bd"/>
</dbReference>
<dbReference type="SUPFAM" id="SSF50249">
    <property type="entry name" value="Nucleic acid-binding proteins"/>
    <property type="match status" value="1"/>
</dbReference>
<dbReference type="GeneID" id="67181837"/>
<evidence type="ECO:0000313" key="5">
    <source>
        <dbReference type="EMBL" id="ADN75831.1"/>
    </source>
</evidence>
<dbReference type="PROSITE" id="PS51857">
    <property type="entry name" value="CSD_2"/>
    <property type="match status" value="1"/>
</dbReference>
<keyword evidence="5" id="KW-0238">DNA-binding</keyword>
<dbReference type="GO" id="GO:0003677">
    <property type="term" value="F:DNA binding"/>
    <property type="evidence" value="ECO:0007669"/>
    <property type="project" value="UniProtKB-KW"/>
</dbReference>
<name>E1SQN3_FERBD</name>
<dbReference type="InterPro" id="IPR012156">
    <property type="entry name" value="Cold_shock_CspA"/>
</dbReference>
<proteinExistence type="predicted"/>
<dbReference type="EMBL" id="CP002209">
    <property type="protein sequence ID" value="ADN75831.1"/>
    <property type="molecule type" value="Genomic_DNA"/>
</dbReference>
<reference evidence="5 6" key="1">
    <citation type="journal article" date="2010" name="Stand. Genomic Sci.">
        <title>Complete genome sequence of Ferrimonas balearica type strain (PAT).</title>
        <authorList>
            <person name="Nolan M."/>
            <person name="Sikorski J."/>
            <person name="Davenport K."/>
            <person name="Lucas S."/>
            <person name="Glavina Del Rio T."/>
            <person name="Tice H."/>
            <person name="Cheng J."/>
            <person name="Goodwin L."/>
            <person name="Pitluck S."/>
            <person name="Liolios K."/>
            <person name="Ivanova N."/>
            <person name="Mavromatis K."/>
            <person name="Ovchinnikova G."/>
            <person name="Pati A."/>
            <person name="Chen A."/>
            <person name="Palaniappan K."/>
            <person name="Land M."/>
            <person name="Hauser L."/>
            <person name="Chang Y."/>
            <person name="Jeffries C."/>
            <person name="Tapia R."/>
            <person name="Brettin T."/>
            <person name="Detter J."/>
            <person name="Han C."/>
            <person name="Yasawong M."/>
            <person name="Rohde M."/>
            <person name="Tindall B."/>
            <person name="Goker M."/>
            <person name="Woyke T."/>
            <person name="Bristow J."/>
            <person name="Eisen J."/>
            <person name="Markowitz V."/>
            <person name="Hugenholtz P."/>
            <person name="Kyrpides N."/>
            <person name="Klenk H."/>
            <person name="Lapidus A."/>
        </authorList>
    </citation>
    <scope>NUCLEOTIDE SEQUENCE [LARGE SCALE GENOMIC DNA]</scope>
    <source>
        <strain evidence="6">DSM 9799 / CCM 4581 / KCTC 23876 / PAT</strain>
    </source>
</reference>
<dbReference type="Gene3D" id="6.20.370.130">
    <property type="match status" value="1"/>
</dbReference>
<dbReference type="OrthoDB" id="9810590at2"/>
<dbReference type="PIRSF" id="PIRSF002599">
    <property type="entry name" value="Cold_shock_A"/>
    <property type="match status" value="1"/>
</dbReference>
<dbReference type="InterPro" id="IPR050181">
    <property type="entry name" value="Cold_shock_domain"/>
</dbReference>
<evidence type="ECO:0000256" key="1">
    <source>
        <dbReference type="ARBA" id="ARBA00004496"/>
    </source>
</evidence>
<dbReference type="Pfam" id="PF00313">
    <property type="entry name" value="CSD"/>
    <property type="match status" value="1"/>
</dbReference>
<dbReference type="STRING" id="550540.Fbal_1627"/>
<evidence type="ECO:0000256" key="3">
    <source>
        <dbReference type="RuleBase" id="RU000408"/>
    </source>
</evidence>
<dbReference type="PROSITE" id="PS00352">
    <property type="entry name" value="CSD_1"/>
    <property type="match status" value="1"/>
</dbReference>
<evidence type="ECO:0000259" key="4">
    <source>
        <dbReference type="PROSITE" id="PS51857"/>
    </source>
</evidence>
<gene>
    <name evidence="5" type="ordered locus">Fbal_1627</name>
</gene>
<keyword evidence="6" id="KW-1185">Reference proteome</keyword>
<dbReference type="Proteomes" id="UP000006683">
    <property type="component" value="Chromosome"/>
</dbReference>
<dbReference type="eggNOG" id="COG1278">
    <property type="taxonomic scope" value="Bacteria"/>
</dbReference>
<dbReference type="FunFam" id="2.40.50.140:FF:000006">
    <property type="entry name" value="Cold shock protein CspC"/>
    <property type="match status" value="1"/>
</dbReference>
<dbReference type="RefSeq" id="WP_013345137.1">
    <property type="nucleotide sequence ID" value="NC_014541.1"/>
</dbReference>
<dbReference type="KEGG" id="fbl:Fbal_1627"/>
<dbReference type="AlphaFoldDB" id="E1SQN3"/>
<protein>
    <submittedName>
        <fullName evidence="5">Cold-shock DNA-binding protein family</fullName>
    </submittedName>
</protein>
<dbReference type="CDD" id="cd04458">
    <property type="entry name" value="CSP_CDS"/>
    <property type="match status" value="1"/>
</dbReference>
<accession>E1SQN3</accession>